<feature type="region of interest" description="Disordered" evidence="1">
    <location>
        <begin position="74"/>
        <end position="98"/>
    </location>
</feature>
<dbReference type="Proteomes" id="UP001210380">
    <property type="component" value="Unassembled WGS sequence"/>
</dbReference>
<accession>A0ABT4UYR8</accession>
<evidence type="ECO:0000313" key="2">
    <source>
        <dbReference type="EMBL" id="MDA3626259.1"/>
    </source>
</evidence>
<evidence type="ECO:0000313" key="3">
    <source>
        <dbReference type="Proteomes" id="UP001210380"/>
    </source>
</evidence>
<dbReference type="RefSeq" id="WP_270948841.1">
    <property type="nucleotide sequence ID" value="NZ_JAQGLA010000014.1"/>
</dbReference>
<sequence length="98" mass="9966">MTYTADPDSLRGAGASSKSAGEQASQVKLGPPAQDIAGAMPGSESAALAEKVAQSWAKATEQWSRAAVRHGDSLIASGDDYEESDRSGAESIRAAGGR</sequence>
<dbReference type="EMBL" id="JAQGLA010000014">
    <property type="protein sequence ID" value="MDA3626259.1"/>
    <property type="molecule type" value="Genomic_DNA"/>
</dbReference>
<reference evidence="2 3" key="1">
    <citation type="submission" date="2022-11" db="EMBL/GenBank/DDBJ databases">
        <title>Draft genome sequence of Saccharopolyspora sp. WRP15-2 isolated from rhizosphere soils of wild rice in Thailand.</title>
        <authorList>
            <person name="Duangmal K."/>
            <person name="Kammanee S."/>
            <person name="Muangham S."/>
        </authorList>
    </citation>
    <scope>NUCLEOTIDE SEQUENCE [LARGE SCALE GENOMIC DNA]</scope>
    <source>
        <strain evidence="2 3">WRP15-2</strain>
    </source>
</reference>
<evidence type="ECO:0008006" key="4">
    <source>
        <dbReference type="Google" id="ProtNLM"/>
    </source>
</evidence>
<protein>
    <recommendedName>
        <fullName evidence="4">Excreted virulence factor EspC (Type VII ESX diderm)</fullName>
    </recommendedName>
</protein>
<evidence type="ECO:0000256" key="1">
    <source>
        <dbReference type="SAM" id="MobiDB-lite"/>
    </source>
</evidence>
<proteinExistence type="predicted"/>
<comment type="caution">
    <text evidence="2">The sequence shown here is derived from an EMBL/GenBank/DDBJ whole genome shotgun (WGS) entry which is preliminary data.</text>
</comment>
<keyword evidence="3" id="KW-1185">Reference proteome</keyword>
<gene>
    <name evidence="2" type="ORF">OU415_12490</name>
</gene>
<organism evidence="2 3">
    <name type="scientific">Saccharopolyspora oryzae</name>
    <dbReference type="NCBI Taxonomy" id="2997343"/>
    <lineage>
        <taxon>Bacteria</taxon>
        <taxon>Bacillati</taxon>
        <taxon>Actinomycetota</taxon>
        <taxon>Actinomycetes</taxon>
        <taxon>Pseudonocardiales</taxon>
        <taxon>Pseudonocardiaceae</taxon>
        <taxon>Saccharopolyspora</taxon>
    </lineage>
</organism>
<feature type="region of interest" description="Disordered" evidence="1">
    <location>
        <begin position="1"/>
        <end position="43"/>
    </location>
</feature>
<feature type="compositionally biased region" description="Polar residues" evidence="1">
    <location>
        <begin position="16"/>
        <end position="26"/>
    </location>
</feature>
<name>A0ABT4UYR8_9PSEU</name>